<sequence length="51" mass="5982">MSLGIYVDHFTIPKQSNAGSELVSTYSNRNQWILYKRFVRIPPHSLFAQNR</sequence>
<dbReference type="AlphaFoldDB" id="A0A251VP83"/>
<evidence type="ECO:0000313" key="2">
    <source>
        <dbReference type="EMBL" id="OTG36521.1"/>
    </source>
</evidence>
<keyword evidence="3" id="KW-1185">Reference proteome</keyword>
<reference evidence="1 3" key="1">
    <citation type="journal article" date="2017" name="Nature">
        <title>The sunflower genome provides insights into oil metabolism, flowering and Asterid evolution.</title>
        <authorList>
            <person name="Badouin H."/>
            <person name="Gouzy J."/>
            <person name="Grassa C.J."/>
            <person name="Murat F."/>
            <person name="Staton S.E."/>
            <person name="Cottret L."/>
            <person name="Lelandais-Briere C."/>
            <person name="Owens G.L."/>
            <person name="Carrere S."/>
            <person name="Mayjonade B."/>
            <person name="Legrand L."/>
            <person name="Gill N."/>
            <person name="Kane N.C."/>
            <person name="Bowers J.E."/>
            <person name="Hubner S."/>
            <person name="Bellec A."/>
            <person name="Berard A."/>
            <person name="Berges H."/>
            <person name="Blanchet N."/>
            <person name="Boniface M.C."/>
            <person name="Brunel D."/>
            <person name="Catrice O."/>
            <person name="Chaidir N."/>
            <person name="Claudel C."/>
            <person name="Donnadieu C."/>
            <person name="Faraut T."/>
            <person name="Fievet G."/>
            <person name="Helmstetter N."/>
            <person name="King M."/>
            <person name="Knapp S.J."/>
            <person name="Lai Z."/>
            <person name="Le Paslier M.C."/>
            <person name="Lippi Y."/>
            <person name="Lorenzon L."/>
            <person name="Mandel J.R."/>
            <person name="Marage G."/>
            <person name="Marchand G."/>
            <person name="Marquand E."/>
            <person name="Bret-Mestries E."/>
            <person name="Morien E."/>
            <person name="Nambeesan S."/>
            <person name="Nguyen T."/>
            <person name="Pegot-Espagnet P."/>
            <person name="Pouilly N."/>
            <person name="Raftis F."/>
            <person name="Sallet E."/>
            <person name="Schiex T."/>
            <person name="Thomas J."/>
            <person name="Vandecasteele C."/>
            <person name="Vares D."/>
            <person name="Vear F."/>
            <person name="Vautrin S."/>
            <person name="Crespi M."/>
            <person name="Mangin B."/>
            <person name="Burke J.M."/>
            <person name="Salse J."/>
            <person name="Munos S."/>
            <person name="Vincourt P."/>
            <person name="Rieseberg L.H."/>
            <person name="Langlade N.B."/>
        </authorList>
    </citation>
    <scope>NUCLEOTIDE SEQUENCE [LARGE SCALE GENOMIC DNA]</scope>
    <source>
        <strain evidence="3">cv. SF193</strain>
        <tissue evidence="1">Leaves</tissue>
    </source>
</reference>
<proteinExistence type="predicted"/>
<dbReference type="Proteomes" id="UP000215914">
    <property type="component" value="Chromosome 1"/>
</dbReference>
<name>A0A251VP83_HELAN</name>
<evidence type="ECO:0000313" key="1">
    <source>
        <dbReference type="EMBL" id="KAF5821240.1"/>
    </source>
</evidence>
<accession>A0A251VP83</accession>
<dbReference type="EMBL" id="CM007890">
    <property type="protein sequence ID" value="OTG36521.1"/>
    <property type="molecule type" value="Genomic_DNA"/>
</dbReference>
<dbReference type="Gramene" id="mRNA:HanXRQr2_Chr01g0011521">
    <property type="protein sequence ID" value="CDS:HanXRQr2_Chr01g0011521.1"/>
    <property type="gene ID" value="HanXRQr2_Chr01g0011521"/>
</dbReference>
<dbReference type="InParanoid" id="A0A251VP83"/>
<dbReference type="EMBL" id="MNCJ02000316">
    <property type="protein sequence ID" value="KAF5821240.1"/>
    <property type="molecule type" value="Genomic_DNA"/>
</dbReference>
<evidence type="ECO:0000313" key="3">
    <source>
        <dbReference type="Proteomes" id="UP000215914"/>
    </source>
</evidence>
<reference evidence="2" key="2">
    <citation type="submission" date="2017-02" db="EMBL/GenBank/DDBJ databases">
        <title>Sunflower complete genome.</title>
        <authorList>
            <person name="Langlade N."/>
            <person name="Munos S."/>
        </authorList>
    </citation>
    <scope>NUCLEOTIDE SEQUENCE [LARGE SCALE GENOMIC DNA]</scope>
    <source>
        <tissue evidence="2">Leaves</tissue>
    </source>
</reference>
<protein>
    <submittedName>
        <fullName evidence="2">Uncharacterized protein</fullName>
    </submittedName>
</protein>
<reference evidence="1" key="3">
    <citation type="submission" date="2020-06" db="EMBL/GenBank/DDBJ databases">
        <title>Helianthus annuus Genome sequencing and assembly Release 2.</title>
        <authorList>
            <person name="Gouzy J."/>
            <person name="Langlade N."/>
            <person name="Munos S."/>
        </authorList>
    </citation>
    <scope>NUCLEOTIDE SEQUENCE</scope>
    <source>
        <tissue evidence="1">Leaves</tissue>
    </source>
</reference>
<gene>
    <name evidence="2" type="ORF">HannXRQ_Chr01g0008501</name>
    <name evidence="1" type="ORF">HanXRQr2_Chr01g0011521</name>
</gene>
<organism evidence="2 3">
    <name type="scientific">Helianthus annuus</name>
    <name type="common">Common sunflower</name>
    <dbReference type="NCBI Taxonomy" id="4232"/>
    <lineage>
        <taxon>Eukaryota</taxon>
        <taxon>Viridiplantae</taxon>
        <taxon>Streptophyta</taxon>
        <taxon>Embryophyta</taxon>
        <taxon>Tracheophyta</taxon>
        <taxon>Spermatophyta</taxon>
        <taxon>Magnoliopsida</taxon>
        <taxon>eudicotyledons</taxon>
        <taxon>Gunneridae</taxon>
        <taxon>Pentapetalae</taxon>
        <taxon>asterids</taxon>
        <taxon>campanulids</taxon>
        <taxon>Asterales</taxon>
        <taxon>Asteraceae</taxon>
        <taxon>Asteroideae</taxon>
        <taxon>Heliantheae alliance</taxon>
        <taxon>Heliantheae</taxon>
        <taxon>Helianthus</taxon>
    </lineage>
</organism>